<sequence>MKVVVVLGTLLVAVYTLNYARWAWRRQLRFGAAGLVLLAVATVAVPAWIMWFLN</sequence>
<feature type="transmembrane region" description="Helical" evidence="1">
    <location>
        <begin position="32"/>
        <end position="53"/>
    </location>
</feature>
<evidence type="ECO:0000313" key="2">
    <source>
        <dbReference type="EMBL" id="BAD41440.1"/>
    </source>
</evidence>
<protein>
    <submittedName>
        <fullName evidence="2">Uncharacterized protein</fullName>
    </submittedName>
</protein>
<dbReference type="Proteomes" id="UP000000417">
    <property type="component" value="Chromosome"/>
</dbReference>
<dbReference type="RefSeq" id="WP_011196578.1">
    <property type="nucleotide sequence ID" value="NC_006177.1"/>
</dbReference>
<dbReference type="AlphaFoldDB" id="Q67LK6"/>
<keyword evidence="1" id="KW-1133">Transmembrane helix</keyword>
<accession>Q67LK6</accession>
<proteinExistence type="predicted"/>
<evidence type="ECO:0000313" key="3">
    <source>
        <dbReference type="Proteomes" id="UP000000417"/>
    </source>
</evidence>
<dbReference type="EMBL" id="AP006840">
    <property type="protein sequence ID" value="BAD41440.1"/>
    <property type="molecule type" value="Genomic_DNA"/>
</dbReference>
<gene>
    <name evidence="2" type="ordered locus">STH2455</name>
</gene>
<dbReference type="STRING" id="292459.STH2455"/>
<evidence type="ECO:0000256" key="1">
    <source>
        <dbReference type="SAM" id="Phobius"/>
    </source>
</evidence>
<reference evidence="2 3" key="1">
    <citation type="journal article" date="2004" name="Nucleic Acids Res.">
        <title>Genome sequence of Symbiobacterium thermophilum, an uncultivable bacterium that depends on microbial commensalism.</title>
        <authorList>
            <person name="Ueda K."/>
            <person name="Yamashita A."/>
            <person name="Ishikawa J."/>
            <person name="Shimada M."/>
            <person name="Watsuji T."/>
            <person name="Morimura K."/>
            <person name="Ikeda H."/>
            <person name="Hattori M."/>
            <person name="Beppu T."/>
        </authorList>
    </citation>
    <scope>NUCLEOTIDE SEQUENCE [LARGE SCALE GENOMIC DNA]</scope>
    <source>
        <strain evidence="3">T / IAM 14863</strain>
    </source>
</reference>
<keyword evidence="1" id="KW-0472">Membrane</keyword>
<keyword evidence="1" id="KW-0812">Transmembrane</keyword>
<keyword evidence="3" id="KW-1185">Reference proteome</keyword>
<dbReference type="KEGG" id="sth:STH2455"/>
<dbReference type="HOGENOM" id="CLU_3048733_0_0_9"/>
<organism evidence="2 3">
    <name type="scientific">Symbiobacterium thermophilum (strain DSM 24528 / JCM 14929 / IAM 14863 / T)</name>
    <dbReference type="NCBI Taxonomy" id="292459"/>
    <lineage>
        <taxon>Bacteria</taxon>
        <taxon>Bacillati</taxon>
        <taxon>Bacillota</taxon>
        <taxon>Clostridia</taxon>
        <taxon>Eubacteriales</taxon>
        <taxon>Symbiobacteriaceae</taxon>
        <taxon>Symbiobacterium</taxon>
    </lineage>
</organism>
<name>Q67LK6_SYMTH</name>